<dbReference type="InterPro" id="IPR013406">
    <property type="entry name" value="CHP02574_addiction_mod"/>
</dbReference>
<keyword evidence="2" id="KW-1185">Reference proteome</keyword>
<dbReference type="Proteomes" id="UP000539642">
    <property type="component" value="Unassembled WGS sequence"/>
</dbReference>
<accession>A0A840UL01</accession>
<name>A0A840UL01_9BACT</name>
<dbReference type="Pfam" id="PF09720">
    <property type="entry name" value="Unstab_antitox"/>
    <property type="match status" value="1"/>
</dbReference>
<sequence length="69" mass="7941">MRGKDILKEALNLDPAEKFIVVEGLLKSLDEPDSELDKIWADEAERRLEAYRDGKLKGIPMEEIFNPLK</sequence>
<organism evidence="1 2">
    <name type="scientific">Desulfoprunum benzoelyticum</name>
    <dbReference type="NCBI Taxonomy" id="1506996"/>
    <lineage>
        <taxon>Bacteria</taxon>
        <taxon>Pseudomonadati</taxon>
        <taxon>Thermodesulfobacteriota</taxon>
        <taxon>Desulfobulbia</taxon>
        <taxon>Desulfobulbales</taxon>
        <taxon>Desulfobulbaceae</taxon>
        <taxon>Desulfoprunum</taxon>
    </lineage>
</organism>
<dbReference type="AlphaFoldDB" id="A0A840UL01"/>
<protein>
    <submittedName>
        <fullName evidence="1">Putative addiction module component (TIGR02574 family)</fullName>
    </submittedName>
</protein>
<comment type="caution">
    <text evidence="1">The sequence shown here is derived from an EMBL/GenBank/DDBJ whole genome shotgun (WGS) entry which is preliminary data.</text>
</comment>
<dbReference type="NCBIfam" id="TIGR02574">
    <property type="entry name" value="stabl_TIGR02574"/>
    <property type="match status" value="1"/>
</dbReference>
<evidence type="ECO:0000313" key="1">
    <source>
        <dbReference type="EMBL" id="MBB5346997.1"/>
    </source>
</evidence>
<evidence type="ECO:0000313" key="2">
    <source>
        <dbReference type="Proteomes" id="UP000539642"/>
    </source>
</evidence>
<dbReference type="EMBL" id="JACHEO010000002">
    <property type="protein sequence ID" value="MBB5346997.1"/>
    <property type="molecule type" value="Genomic_DNA"/>
</dbReference>
<gene>
    <name evidence="1" type="ORF">HNQ81_000707</name>
</gene>
<proteinExistence type="predicted"/>
<dbReference type="RefSeq" id="WP_183348358.1">
    <property type="nucleotide sequence ID" value="NZ_JACHEO010000002.1"/>
</dbReference>
<reference evidence="1 2" key="1">
    <citation type="submission" date="2020-08" db="EMBL/GenBank/DDBJ databases">
        <title>Genomic Encyclopedia of Type Strains, Phase IV (KMG-IV): sequencing the most valuable type-strain genomes for metagenomic binning, comparative biology and taxonomic classification.</title>
        <authorList>
            <person name="Goeker M."/>
        </authorList>
    </citation>
    <scope>NUCLEOTIDE SEQUENCE [LARGE SCALE GENOMIC DNA]</scope>
    <source>
        <strain evidence="1 2">DSM 28570</strain>
    </source>
</reference>